<dbReference type="CDD" id="cd07484">
    <property type="entry name" value="Peptidases_S8_Thermitase_like"/>
    <property type="match status" value="1"/>
</dbReference>
<evidence type="ECO:0000256" key="8">
    <source>
        <dbReference type="RuleBase" id="RU003355"/>
    </source>
</evidence>
<evidence type="ECO:0000256" key="5">
    <source>
        <dbReference type="ARBA" id="ARBA00022801"/>
    </source>
</evidence>
<dbReference type="InterPro" id="IPR036852">
    <property type="entry name" value="Peptidase_S8/S53_dom_sf"/>
</dbReference>
<dbReference type="Pfam" id="PF00082">
    <property type="entry name" value="Peptidase_S8"/>
    <property type="match status" value="1"/>
</dbReference>
<evidence type="ECO:0000256" key="6">
    <source>
        <dbReference type="ARBA" id="ARBA00022825"/>
    </source>
</evidence>
<evidence type="ECO:0000256" key="3">
    <source>
        <dbReference type="ARBA" id="ARBA00022525"/>
    </source>
</evidence>
<keyword evidence="12" id="KW-1185">Reference proteome</keyword>
<dbReference type="PROSITE" id="PS00137">
    <property type="entry name" value="SUBTILASE_HIS"/>
    <property type="match status" value="1"/>
</dbReference>
<reference evidence="11 12" key="1">
    <citation type="submission" date="2021-05" db="EMBL/GenBank/DDBJ databases">
        <title>Biocontrol using Exiguobacterium acetylicum SI17 against litchi downy blight caused by Peronophythora litchii.</title>
        <authorList>
            <person name="Zheng L."/>
        </authorList>
    </citation>
    <scope>NUCLEOTIDE SEQUENCE [LARGE SCALE GENOMIC DNA]</scope>
    <source>
        <strain evidence="11 12">SI17</strain>
    </source>
</reference>
<dbReference type="InterPro" id="IPR022398">
    <property type="entry name" value="Peptidase_S8_His-AS"/>
</dbReference>
<dbReference type="PROSITE" id="PS00138">
    <property type="entry name" value="SUBTILASE_SER"/>
    <property type="match status" value="1"/>
</dbReference>
<evidence type="ECO:0000256" key="7">
    <source>
        <dbReference type="PROSITE-ProRule" id="PRU01240"/>
    </source>
</evidence>
<dbReference type="GeneID" id="88812846"/>
<evidence type="ECO:0000256" key="2">
    <source>
        <dbReference type="ARBA" id="ARBA00011073"/>
    </source>
</evidence>
<feature type="domain" description="Bacterial Ig" evidence="10">
    <location>
        <begin position="637"/>
        <end position="716"/>
    </location>
</feature>
<dbReference type="InterPro" id="IPR034084">
    <property type="entry name" value="Thermitase-like_dom"/>
</dbReference>
<keyword evidence="5 7" id="KW-0378">Hydrolase</keyword>
<evidence type="ECO:0000256" key="4">
    <source>
        <dbReference type="ARBA" id="ARBA00022670"/>
    </source>
</evidence>
<sequence length="799" mass="86077">MNLRNKIGLTTIGLLGLGVYYTHIDVQAAEDATRVIVQMKNPDILEKFAYETMIRKSSEHNAVVTVDVPKGESAISFAQTLKSQNGVLRAEPDYIEKRAYTPNDSMYSLQYHHTNIQAEKAWERTMGASSVVVAVIDDGIDAYHTDLKDKIVDPYDVVNRSPYTLTRGEHGTHVAGIIGGAMDNSFAGTGVAPKTSIMPLDVFVGDGAYASDVISAIYRAVDHGATIINMSLGSYNYSSIYQSAINYAHDHGVVVIAAAGNDTTSRRHYPSSYDHVVSVASTTSRDSSSYFSNYGSDIDIAAPGSSIYSTLPYNGFGGMSGTSMASPVVAGVAALVKANDPTLTNDEIVERLEGTADDLGTGGWDIEYGHGRVNAAAALLIKEYGPLQIDELTDAMTAVKGEISDSITDGTLRIWNESGDLIGEKDGLATGRFEVNIEKQRANQQLSIQIEDAKGNKSQKQQVIVIDRTAPKQPQIAEFTDTSSRLSGQGEAGTTVSIQTESGRTLGDSLVDEKGKFSVSLSRQKAGTSLWVSLTDSSGNQSEKIRVIVKDVTPPVVYEIAEFTDKSKYLFGRAEPYTTILIKKNGTIVAETTMDEESNFSIPLSSQSAGTVLSIYAVDRSGNQSIERKIIVLDRTAPDVPKMKSFSDAMTILSGTVEKNSTVVVLQGTRKIGQMRTNGSTFSINIPKQKAGTRLNIYALDAANNKSKIVTIPVLDRTAPSALSINKVTTQSTKIIGKTEPKASVYAYVGKQKLGSTTADSKGNFTIKIKKLKKSILIDVYAIDAAKNKSKIKRFKVTG</sequence>
<dbReference type="InterPro" id="IPR041498">
    <property type="entry name" value="Big_6"/>
</dbReference>
<feature type="active site" description="Charge relay system" evidence="7">
    <location>
        <position position="323"/>
    </location>
</feature>
<evidence type="ECO:0000313" key="12">
    <source>
        <dbReference type="Proteomes" id="UP000679498"/>
    </source>
</evidence>
<dbReference type="Gene3D" id="2.60.40.10">
    <property type="entry name" value="Immunoglobulins"/>
    <property type="match status" value="4"/>
</dbReference>
<dbReference type="Pfam" id="PF17936">
    <property type="entry name" value="Big_6"/>
    <property type="match status" value="5"/>
</dbReference>
<evidence type="ECO:0000256" key="1">
    <source>
        <dbReference type="ARBA" id="ARBA00004613"/>
    </source>
</evidence>
<feature type="domain" description="Bacterial Ig" evidence="10">
    <location>
        <begin position="719"/>
        <end position="797"/>
    </location>
</feature>
<dbReference type="InterPro" id="IPR013783">
    <property type="entry name" value="Ig-like_fold"/>
</dbReference>
<gene>
    <name evidence="11" type="ORF">KKI46_14205</name>
</gene>
<dbReference type="RefSeq" id="WP_214729694.1">
    <property type="nucleotide sequence ID" value="NZ_CP075897.1"/>
</dbReference>
<accession>A0ABX8G8A3</accession>
<dbReference type="InterPro" id="IPR051048">
    <property type="entry name" value="Peptidase_S8/S53_subtilisin"/>
</dbReference>
<dbReference type="InterPro" id="IPR000209">
    <property type="entry name" value="Peptidase_S8/S53_dom"/>
</dbReference>
<dbReference type="PANTHER" id="PTHR43399:SF4">
    <property type="entry name" value="CELL WALL-ASSOCIATED PROTEASE"/>
    <property type="match status" value="1"/>
</dbReference>
<dbReference type="PROSITE" id="PS00136">
    <property type="entry name" value="SUBTILASE_ASP"/>
    <property type="match status" value="1"/>
</dbReference>
<keyword evidence="3" id="KW-0964">Secreted</keyword>
<comment type="similarity">
    <text evidence="2 7 8">Belongs to the peptidase S8 family.</text>
</comment>
<dbReference type="PANTHER" id="PTHR43399">
    <property type="entry name" value="SUBTILISIN-RELATED"/>
    <property type="match status" value="1"/>
</dbReference>
<feature type="domain" description="Bacterial Ig" evidence="10">
    <location>
        <begin position="562"/>
        <end position="634"/>
    </location>
</feature>
<dbReference type="NCBIfam" id="NF033510">
    <property type="entry name" value="Ca_tandemer"/>
    <property type="match status" value="1"/>
</dbReference>
<dbReference type="EMBL" id="CP075897">
    <property type="protein sequence ID" value="QWB29728.1"/>
    <property type="molecule type" value="Genomic_DNA"/>
</dbReference>
<proteinExistence type="inferred from homology"/>
<organism evidence="11 12">
    <name type="scientific">Exiguobacterium acetylicum</name>
    <name type="common">Brevibacterium acetylicum</name>
    <dbReference type="NCBI Taxonomy" id="41170"/>
    <lineage>
        <taxon>Bacteria</taxon>
        <taxon>Bacillati</taxon>
        <taxon>Bacillota</taxon>
        <taxon>Bacilli</taxon>
        <taxon>Bacillales</taxon>
        <taxon>Bacillales Family XII. Incertae Sedis</taxon>
        <taxon>Exiguobacterium</taxon>
    </lineage>
</organism>
<dbReference type="InterPro" id="IPR015500">
    <property type="entry name" value="Peptidase_S8_subtilisin-rel"/>
</dbReference>
<feature type="active site" description="Charge relay system" evidence="7">
    <location>
        <position position="170"/>
    </location>
</feature>
<dbReference type="SUPFAM" id="SSF52743">
    <property type="entry name" value="Subtilisin-like"/>
    <property type="match status" value="1"/>
</dbReference>
<dbReference type="Gene3D" id="3.40.50.200">
    <property type="entry name" value="Peptidase S8/S53 domain"/>
    <property type="match status" value="1"/>
</dbReference>
<feature type="domain" description="Bacterial Ig" evidence="10">
    <location>
        <begin position="410"/>
        <end position="467"/>
    </location>
</feature>
<evidence type="ECO:0000313" key="11">
    <source>
        <dbReference type="EMBL" id="QWB29728.1"/>
    </source>
</evidence>
<protein>
    <submittedName>
        <fullName evidence="11">S8 family peptidase</fullName>
    </submittedName>
</protein>
<dbReference type="Proteomes" id="UP000679498">
    <property type="component" value="Chromosome"/>
</dbReference>
<keyword evidence="6 7" id="KW-0720">Serine protease</keyword>
<evidence type="ECO:0000259" key="9">
    <source>
        <dbReference type="Pfam" id="PF00082"/>
    </source>
</evidence>
<feature type="domain" description="Peptidase S8/S53" evidence="9">
    <location>
        <begin position="130"/>
        <end position="371"/>
    </location>
</feature>
<dbReference type="PRINTS" id="PR00723">
    <property type="entry name" value="SUBTILISIN"/>
</dbReference>
<name>A0ABX8G8A3_EXIAC</name>
<evidence type="ECO:0000259" key="10">
    <source>
        <dbReference type="Pfam" id="PF17936"/>
    </source>
</evidence>
<comment type="subcellular location">
    <subcellularLocation>
        <location evidence="1">Secreted</location>
    </subcellularLocation>
</comment>
<dbReference type="PROSITE" id="PS51892">
    <property type="entry name" value="SUBTILASE"/>
    <property type="match status" value="1"/>
</dbReference>
<keyword evidence="4 7" id="KW-0645">Protease</keyword>
<feature type="domain" description="Bacterial Ig" evidence="10">
    <location>
        <begin position="470"/>
        <end position="551"/>
    </location>
</feature>
<dbReference type="InterPro" id="IPR023827">
    <property type="entry name" value="Peptidase_S8_Asp-AS"/>
</dbReference>
<dbReference type="InterPro" id="IPR023828">
    <property type="entry name" value="Peptidase_S8_Ser-AS"/>
</dbReference>
<feature type="active site" description="Charge relay system" evidence="7">
    <location>
        <position position="137"/>
    </location>
</feature>